<gene>
    <name evidence="1" type="ORF">Tco_0730414</name>
</gene>
<dbReference type="Proteomes" id="UP001151760">
    <property type="component" value="Unassembled WGS sequence"/>
</dbReference>
<reference evidence="1" key="1">
    <citation type="journal article" date="2022" name="Int. J. Mol. Sci.">
        <title>Draft Genome of Tanacetum Coccineum: Genomic Comparison of Closely Related Tanacetum-Family Plants.</title>
        <authorList>
            <person name="Yamashiro T."/>
            <person name="Shiraishi A."/>
            <person name="Nakayama K."/>
            <person name="Satake H."/>
        </authorList>
    </citation>
    <scope>NUCLEOTIDE SEQUENCE</scope>
</reference>
<sequence length="98" mass="11414">MDGWNMVLRIQTTSRTRCYLCKPRRMVQYFALNVDHIFEADQCDAFDSDVDEAPNVQTMFMVNLSSEDPIYDEAGLSHDSNTPFEVQDHDTFVDHMDE</sequence>
<dbReference type="EMBL" id="BQNB010010678">
    <property type="protein sequence ID" value="GJS80533.1"/>
    <property type="molecule type" value="Genomic_DNA"/>
</dbReference>
<evidence type="ECO:0000313" key="2">
    <source>
        <dbReference type="Proteomes" id="UP001151760"/>
    </source>
</evidence>
<proteinExistence type="predicted"/>
<name>A0ABQ4YRQ2_9ASTR</name>
<evidence type="ECO:0000313" key="1">
    <source>
        <dbReference type="EMBL" id="GJS80533.1"/>
    </source>
</evidence>
<evidence type="ECO:0008006" key="3">
    <source>
        <dbReference type="Google" id="ProtNLM"/>
    </source>
</evidence>
<protein>
    <recommendedName>
        <fullName evidence="3">Integrase, catalytic region, zinc finger, CCHC-type, peptidase aspartic, catalytic</fullName>
    </recommendedName>
</protein>
<organism evidence="1 2">
    <name type="scientific">Tanacetum coccineum</name>
    <dbReference type="NCBI Taxonomy" id="301880"/>
    <lineage>
        <taxon>Eukaryota</taxon>
        <taxon>Viridiplantae</taxon>
        <taxon>Streptophyta</taxon>
        <taxon>Embryophyta</taxon>
        <taxon>Tracheophyta</taxon>
        <taxon>Spermatophyta</taxon>
        <taxon>Magnoliopsida</taxon>
        <taxon>eudicotyledons</taxon>
        <taxon>Gunneridae</taxon>
        <taxon>Pentapetalae</taxon>
        <taxon>asterids</taxon>
        <taxon>campanulids</taxon>
        <taxon>Asterales</taxon>
        <taxon>Asteraceae</taxon>
        <taxon>Asteroideae</taxon>
        <taxon>Anthemideae</taxon>
        <taxon>Anthemidinae</taxon>
        <taxon>Tanacetum</taxon>
    </lineage>
</organism>
<accession>A0ABQ4YRQ2</accession>
<comment type="caution">
    <text evidence="1">The sequence shown here is derived from an EMBL/GenBank/DDBJ whole genome shotgun (WGS) entry which is preliminary data.</text>
</comment>
<reference evidence="1" key="2">
    <citation type="submission" date="2022-01" db="EMBL/GenBank/DDBJ databases">
        <authorList>
            <person name="Yamashiro T."/>
            <person name="Shiraishi A."/>
            <person name="Satake H."/>
            <person name="Nakayama K."/>
        </authorList>
    </citation>
    <scope>NUCLEOTIDE SEQUENCE</scope>
</reference>
<keyword evidence="2" id="KW-1185">Reference proteome</keyword>